<dbReference type="GO" id="GO:0005178">
    <property type="term" value="F:integrin binding"/>
    <property type="evidence" value="ECO:0007669"/>
    <property type="project" value="TreeGrafter"/>
</dbReference>
<dbReference type="GO" id="GO:0098609">
    <property type="term" value="P:cell-cell adhesion"/>
    <property type="evidence" value="ECO:0007669"/>
    <property type="project" value="TreeGrafter"/>
</dbReference>
<dbReference type="GO" id="GO:0033627">
    <property type="term" value="P:cell adhesion mediated by integrin"/>
    <property type="evidence" value="ECO:0007669"/>
    <property type="project" value="TreeGrafter"/>
</dbReference>
<dbReference type="GO" id="GO:0009986">
    <property type="term" value="C:cell surface"/>
    <property type="evidence" value="ECO:0007669"/>
    <property type="project" value="TreeGrafter"/>
</dbReference>
<organism evidence="7 8">
    <name type="scientific">Zophobas morio</name>
    <dbReference type="NCBI Taxonomy" id="2755281"/>
    <lineage>
        <taxon>Eukaryota</taxon>
        <taxon>Metazoa</taxon>
        <taxon>Ecdysozoa</taxon>
        <taxon>Arthropoda</taxon>
        <taxon>Hexapoda</taxon>
        <taxon>Insecta</taxon>
        <taxon>Pterygota</taxon>
        <taxon>Neoptera</taxon>
        <taxon>Endopterygota</taxon>
        <taxon>Coleoptera</taxon>
        <taxon>Polyphaga</taxon>
        <taxon>Cucujiformia</taxon>
        <taxon>Tenebrionidae</taxon>
        <taxon>Zophobas</taxon>
    </lineage>
</organism>
<dbReference type="GO" id="GO:0008305">
    <property type="term" value="C:integrin complex"/>
    <property type="evidence" value="ECO:0007669"/>
    <property type="project" value="TreeGrafter"/>
</dbReference>
<keyword evidence="2 5" id="KW-1133">Transmembrane helix</keyword>
<dbReference type="Proteomes" id="UP001168821">
    <property type="component" value="Unassembled WGS sequence"/>
</dbReference>
<evidence type="ECO:0000256" key="4">
    <source>
        <dbReference type="ARBA" id="ARBA00023180"/>
    </source>
</evidence>
<evidence type="ECO:0000256" key="3">
    <source>
        <dbReference type="ARBA" id="ARBA00023157"/>
    </source>
</evidence>
<dbReference type="Gene3D" id="4.10.1240.30">
    <property type="match status" value="1"/>
</dbReference>
<evidence type="ECO:0000313" key="7">
    <source>
        <dbReference type="EMBL" id="KAJ3653855.1"/>
    </source>
</evidence>
<dbReference type="Pfam" id="PF07965">
    <property type="entry name" value="Integrin_B_tail"/>
    <property type="match status" value="1"/>
</dbReference>
<comment type="caution">
    <text evidence="7">The sequence shown here is derived from an EMBL/GenBank/DDBJ whole genome shotgun (WGS) entry which is preliminary data.</text>
</comment>
<dbReference type="GO" id="GO:0007229">
    <property type="term" value="P:integrin-mediated signaling pathway"/>
    <property type="evidence" value="ECO:0007669"/>
    <property type="project" value="TreeGrafter"/>
</dbReference>
<dbReference type="SUPFAM" id="SSF69687">
    <property type="entry name" value="Integrin beta tail domain"/>
    <property type="match status" value="1"/>
</dbReference>
<dbReference type="PANTHER" id="PTHR10082:SF60">
    <property type="entry name" value="INTEGRIN BETA-PS"/>
    <property type="match status" value="1"/>
</dbReference>
<dbReference type="AlphaFoldDB" id="A0AA38MEB1"/>
<keyword evidence="5" id="KW-0472">Membrane</keyword>
<sequence>MCVAMLCLFAKADPLVQTQKEVDLIDIDVTPSGLNKHEEVIQEMESEELILAEMEDSPRSDFLESSGDSEGSGLTIITTKDEDNVKNCIEEGYTSVCSNKGRCIDNKCTCHSFETEVDNQTIFYRHTGRYCEECPYCRAQRCHQYLPCIECNLFQKGANCNPYCQFQYEIVKKVTRNVDSDEKFCDIENTDGCFFRFKYHYNSQHSVVVQYEEDIFCFDGYKFLVLTFGAVVVYLFALTGLVPRICGLSRHTKICKSRTSLPLGHDVLRCRFFR</sequence>
<evidence type="ECO:0000256" key="1">
    <source>
        <dbReference type="ARBA" id="ARBA00022737"/>
    </source>
</evidence>
<dbReference type="GO" id="GO:0016477">
    <property type="term" value="P:cell migration"/>
    <property type="evidence" value="ECO:0007669"/>
    <property type="project" value="TreeGrafter"/>
</dbReference>
<gene>
    <name evidence="7" type="ORF">Zmor_013087</name>
</gene>
<reference evidence="7" key="1">
    <citation type="journal article" date="2023" name="G3 (Bethesda)">
        <title>Whole genome assemblies of Zophobas morio and Tenebrio molitor.</title>
        <authorList>
            <person name="Kaur S."/>
            <person name="Stinson S.A."/>
            <person name="diCenzo G.C."/>
        </authorList>
    </citation>
    <scope>NUCLEOTIDE SEQUENCE</scope>
    <source>
        <strain evidence="7">QUZm001</strain>
    </source>
</reference>
<dbReference type="InterPro" id="IPR015812">
    <property type="entry name" value="Integrin_bsu"/>
</dbReference>
<evidence type="ECO:0000259" key="6">
    <source>
        <dbReference type="SMART" id="SM01242"/>
    </source>
</evidence>
<feature type="transmembrane region" description="Helical" evidence="5">
    <location>
        <begin position="223"/>
        <end position="243"/>
    </location>
</feature>
<dbReference type="GO" id="GO:0005925">
    <property type="term" value="C:focal adhesion"/>
    <property type="evidence" value="ECO:0007669"/>
    <property type="project" value="TreeGrafter"/>
</dbReference>
<keyword evidence="1" id="KW-0677">Repeat</keyword>
<dbReference type="InterPro" id="IPR012896">
    <property type="entry name" value="Integrin_bsu_tail"/>
</dbReference>
<evidence type="ECO:0000313" key="8">
    <source>
        <dbReference type="Proteomes" id="UP001168821"/>
    </source>
</evidence>
<evidence type="ECO:0000256" key="2">
    <source>
        <dbReference type="ARBA" id="ARBA00022989"/>
    </source>
</evidence>
<feature type="domain" description="Integrin beta subunit tail" evidence="6">
    <location>
        <begin position="142"/>
        <end position="219"/>
    </location>
</feature>
<keyword evidence="3" id="KW-1015">Disulfide bond</keyword>
<dbReference type="InterPro" id="IPR036349">
    <property type="entry name" value="Integrin_bsu_tail_dom_sf"/>
</dbReference>
<dbReference type="GO" id="GO:0007160">
    <property type="term" value="P:cell-matrix adhesion"/>
    <property type="evidence" value="ECO:0007669"/>
    <property type="project" value="TreeGrafter"/>
</dbReference>
<dbReference type="Gene3D" id="2.10.25.10">
    <property type="entry name" value="Laminin"/>
    <property type="match status" value="1"/>
</dbReference>
<accession>A0AA38MEB1</accession>
<keyword evidence="5" id="KW-0812">Transmembrane</keyword>
<proteinExistence type="predicted"/>
<dbReference type="SMART" id="SM01242">
    <property type="entry name" value="Integrin_B_tail"/>
    <property type="match status" value="1"/>
</dbReference>
<keyword evidence="8" id="KW-1185">Reference proteome</keyword>
<protein>
    <recommendedName>
        <fullName evidence="6">Integrin beta subunit tail domain-containing protein</fullName>
    </recommendedName>
</protein>
<keyword evidence="4" id="KW-0325">Glycoprotein</keyword>
<dbReference type="PANTHER" id="PTHR10082">
    <property type="entry name" value="INTEGRIN BETA SUBUNIT"/>
    <property type="match status" value="1"/>
</dbReference>
<evidence type="ECO:0000256" key="5">
    <source>
        <dbReference type="SAM" id="Phobius"/>
    </source>
</evidence>
<name>A0AA38MEB1_9CUCU</name>
<dbReference type="EMBL" id="JALNTZ010000004">
    <property type="protein sequence ID" value="KAJ3653855.1"/>
    <property type="molecule type" value="Genomic_DNA"/>
</dbReference>